<accession>A0A854XET7</accession>
<protein>
    <submittedName>
        <fullName evidence="1">Uncharacterized protein</fullName>
    </submittedName>
</protein>
<dbReference type="SUPFAM" id="SSF47413">
    <property type="entry name" value="lambda repressor-like DNA-binding domains"/>
    <property type="match status" value="1"/>
</dbReference>
<name>A0A854XET7_LACLC</name>
<dbReference type="AlphaFoldDB" id="A0A854XET7"/>
<sequence>MNFEKMIDYRIGRKIKKYRKELELTQEQFCDKFELEISIDKFRLSALENGRRHKKKNPHFLTEDLVDFFSNKMGISKKDFLFGNSEEITDLTKLIILNIFMNGSIQTTDLREEAREQNPIFDLEASDDEFFRLSYLNFDPFDKEEEQYRKIASSVYLNMGKKTFEKGKLKEQRKIIANKLESYDPFFFNTNSSKSYQMTMDGTEQFTEQSSLILRSLFGDFKFASIFLDRVDNLENYSFGRLKLRDTSRTEFFLDDYLEKKGNLSAVMIDWKEVSYRKFINAFNEYYKLYSNNFYYFLDEHLFSKSMKELSNSSVNEIFRGRAFTELLNDIYFLDEFTEDRMLGHNYTRAQIQKFTLIKKDSEKLLRKEIVLPYKVKRSPDECYDLSLDDSHHDEYNLSKYLYDFENMTVLYGNRDNEDYKNSGTGLHLPEYFNIKPIK</sequence>
<dbReference type="CDD" id="cd00093">
    <property type="entry name" value="HTH_XRE"/>
    <property type="match status" value="1"/>
</dbReference>
<dbReference type="RefSeq" id="WP_032950686.1">
    <property type="nucleotide sequence ID" value="NZ_CP032148.2"/>
</dbReference>
<evidence type="ECO:0000313" key="1">
    <source>
        <dbReference type="EMBL" id="QSD61778.1"/>
    </source>
</evidence>
<dbReference type="InterPro" id="IPR010982">
    <property type="entry name" value="Lambda_DNA-bd_dom_sf"/>
</dbReference>
<dbReference type="InterPro" id="IPR001387">
    <property type="entry name" value="Cro/C1-type_HTH"/>
</dbReference>
<reference evidence="1" key="1">
    <citation type="journal article" date="2020" name="Mol. Microbiol.">
        <title>The CWPS Rubik's cube: Linking diversity of cell wall polysaccharide structures with the encoded biosynthetic machinery of selected Lactococcus lactis strains.</title>
        <authorList>
            <person name="Mahony J."/>
            <person name="Frantzen C."/>
            <person name="Vinogradov E."/>
            <person name="Sadovskaya I."/>
            <person name="Theodorou I."/>
            <person name="Kelleher P."/>
            <person name="Chapot-Chartier M.P."/>
            <person name="Cambillau C."/>
            <person name="Holo H."/>
            <person name="van Sinderen D."/>
        </authorList>
    </citation>
    <scope>NUCLEOTIDE SEQUENCE</scope>
    <source>
        <strain evidence="1">1196</strain>
    </source>
</reference>
<gene>
    <name evidence="1" type="ORF">LL1196_0107</name>
</gene>
<dbReference type="Proteomes" id="UP000663552">
    <property type="component" value="Chromosome"/>
</dbReference>
<dbReference type="GO" id="GO:0003677">
    <property type="term" value="F:DNA binding"/>
    <property type="evidence" value="ECO:0007669"/>
    <property type="project" value="InterPro"/>
</dbReference>
<evidence type="ECO:0000313" key="2">
    <source>
        <dbReference type="Proteomes" id="UP000663552"/>
    </source>
</evidence>
<proteinExistence type="predicted"/>
<organism evidence="1 2">
    <name type="scientific">Lactococcus lactis subsp. cremoris</name>
    <name type="common">Streptococcus cremoris</name>
    <dbReference type="NCBI Taxonomy" id="1359"/>
    <lineage>
        <taxon>Bacteria</taxon>
        <taxon>Bacillati</taxon>
        <taxon>Bacillota</taxon>
        <taxon>Bacilli</taxon>
        <taxon>Lactobacillales</taxon>
        <taxon>Streptococcaceae</taxon>
        <taxon>Lactococcus</taxon>
    </lineage>
</organism>
<dbReference type="EMBL" id="CP032148">
    <property type="protein sequence ID" value="QSD61778.1"/>
    <property type="molecule type" value="Genomic_DNA"/>
</dbReference>
<dbReference type="Gene3D" id="1.10.260.40">
    <property type="entry name" value="lambda repressor-like DNA-binding domains"/>
    <property type="match status" value="1"/>
</dbReference>